<accession>A0A8C2LFJ2</accession>
<feature type="compositionally biased region" description="Basic and acidic residues" evidence="1">
    <location>
        <begin position="577"/>
        <end position="596"/>
    </location>
</feature>
<name>A0A8C2LFJ2_CRIGR</name>
<proteinExistence type="predicted"/>
<dbReference type="Proteomes" id="UP000694386">
    <property type="component" value="Unplaced"/>
</dbReference>
<sequence length="637" mass="73819">MDLYLSNCIKAAEAAASKAASSSLKSDKDACSTKKHSVIPKIGPSSLLDLPLGAKLPIIPGSTNIFYTTNISEKLYQPSFGFNLNDPYCKLMETTYKSLHDPHLKSYFKRKDILKKLKQGGYITSNNKMLQYLGQLLKIIESQVNKLNEERRACDDAAAAEFQQWLLQEGKKPFPNEDQLIKLRHLRMINKELDKLENTSERRNTLQLKEEDRQHWDNVRTKLNLRKQVEEEWQAKEMTLLIKIGEEVKREGKIEEHRRKIREEINRKKQAMLHKRIAYHLQKLQKRDSNEGNLETNISERRKQSERASSITPRKSSVTEKKTSQEHLERKLILLIFVTSLILSSPLLKTTIFFKATSKTTKASFDEDRASFYELLETKFSPTDTGRSSFPEEQTFQEFLEHKDYHHSSAKKASFAEQTLFHEPAEQKYGPATTKRASFINQKFIDDLQEAKYLYPNTSRASYTDRRLTEDNLEPKLTPSYTKKTSVSDQKMIYEPLKRKSTAPNVKKTSFAEDMSFLQLMEAITPPQYIRKTSFADQKPSQESLESRRSSQYSQSNNIKVFIKTSTTSDQQSDLQNPRDQKHDKETLKTSHHSNERVSIPVPSYSIQETDVSRQSFHNVPRQEANIPSRNTHKYSK</sequence>
<evidence type="ECO:0000256" key="1">
    <source>
        <dbReference type="SAM" id="MobiDB-lite"/>
    </source>
</evidence>
<feature type="compositionally biased region" description="Polar residues" evidence="1">
    <location>
        <begin position="605"/>
        <end position="618"/>
    </location>
</feature>
<organism evidence="2 3">
    <name type="scientific">Cricetulus griseus</name>
    <name type="common">Chinese hamster</name>
    <name type="synonym">Cricetulus barabensis griseus</name>
    <dbReference type="NCBI Taxonomy" id="10029"/>
    <lineage>
        <taxon>Eukaryota</taxon>
        <taxon>Metazoa</taxon>
        <taxon>Chordata</taxon>
        <taxon>Craniata</taxon>
        <taxon>Vertebrata</taxon>
        <taxon>Euteleostomi</taxon>
        <taxon>Mammalia</taxon>
        <taxon>Eutheria</taxon>
        <taxon>Euarchontoglires</taxon>
        <taxon>Glires</taxon>
        <taxon>Rodentia</taxon>
        <taxon>Myomorpha</taxon>
        <taxon>Muroidea</taxon>
        <taxon>Cricetidae</taxon>
        <taxon>Cricetinae</taxon>
        <taxon>Cricetulus</taxon>
    </lineage>
</organism>
<feature type="compositionally biased region" description="Polar residues" evidence="1">
    <location>
        <begin position="564"/>
        <end position="576"/>
    </location>
</feature>
<reference evidence="2" key="1">
    <citation type="submission" date="2025-08" db="UniProtKB">
        <authorList>
            <consortium name="Ensembl"/>
        </authorList>
    </citation>
    <scope>IDENTIFICATION</scope>
</reference>
<evidence type="ECO:0000313" key="3">
    <source>
        <dbReference type="Proteomes" id="UP000694386"/>
    </source>
</evidence>
<protein>
    <submittedName>
        <fullName evidence="2">Fibrous sheath-interacting protein 2-like</fullName>
    </submittedName>
</protein>
<dbReference type="PANTHER" id="PTHR47315:SF3">
    <property type="entry name" value="FIBROUS SHEATH-INTERACTING PROTEIN 2-LIKE"/>
    <property type="match status" value="1"/>
</dbReference>
<feature type="region of interest" description="Disordered" evidence="1">
    <location>
        <begin position="284"/>
        <end position="323"/>
    </location>
</feature>
<dbReference type="AlphaFoldDB" id="A0A8C2LFJ2"/>
<dbReference type="PANTHER" id="PTHR47315">
    <property type="entry name" value="FIBROUS SHEATH INTERACTING PROTEIN 2"/>
    <property type="match status" value="1"/>
</dbReference>
<feature type="region of interest" description="Disordered" evidence="1">
    <location>
        <begin position="533"/>
        <end position="637"/>
    </location>
</feature>
<feature type="compositionally biased region" description="Polar residues" evidence="1">
    <location>
        <begin position="307"/>
        <end position="316"/>
    </location>
</feature>
<dbReference type="Ensembl" id="ENSCGRT00001001986.1">
    <property type="protein sequence ID" value="ENSCGRP00001001706.1"/>
    <property type="gene ID" value="ENSCGRG00001001567.1"/>
</dbReference>
<evidence type="ECO:0000313" key="2">
    <source>
        <dbReference type="Ensembl" id="ENSCGRP00001001706.1"/>
    </source>
</evidence>
<dbReference type="InterPro" id="IPR038891">
    <property type="entry name" value="FSIP2"/>
</dbReference>
<reference evidence="2" key="2">
    <citation type="submission" date="2025-09" db="UniProtKB">
        <authorList>
            <consortium name="Ensembl"/>
        </authorList>
    </citation>
    <scope>IDENTIFICATION</scope>
</reference>